<protein>
    <submittedName>
        <fullName evidence="1">Uncharacterized protein</fullName>
    </submittedName>
</protein>
<sequence>QTRKWAIIPAFQCSMSTLLLAGKSHESVHQGCDVIVPQSSFNSV</sequence>
<name>A0A093GSG0_DRYPU</name>
<gene>
    <name evidence="1" type="ORF">N307_02279</name>
</gene>
<dbReference type="AlphaFoldDB" id="A0A093GSG0"/>
<feature type="non-terminal residue" evidence="1">
    <location>
        <position position="44"/>
    </location>
</feature>
<proteinExistence type="predicted"/>
<dbReference type="EMBL" id="KL216473">
    <property type="protein sequence ID" value="KFV69724.1"/>
    <property type="molecule type" value="Genomic_DNA"/>
</dbReference>
<dbReference type="Proteomes" id="UP000053875">
    <property type="component" value="Unassembled WGS sequence"/>
</dbReference>
<feature type="non-terminal residue" evidence="1">
    <location>
        <position position="1"/>
    </location>
</feature>
<evidence type="ECO:0000313" key="1">
    <source>
        <dbReference type="EMBL" id="KFV69724.1"/>
    </source>
</evidence>
<evidence type="ECO:0000313" key="2">
    <source>
        <dbReference type="Proteomes" id="UP000053875"/>
    </source>
</evidence>
<keyword evidence="2" id="KW-1185">Reference proteome</keyword>
<reference evidence="1 2" key="1">
    <citation type="submission" date="2014-04" db="EMBL/GenBank/DDBJ databases">
        <title>Genome evolution of avian class.</title>
        <authorList>
            <person name="Zhang G."/>
            <person name="Li C."/>
        </authorList>
    </citation>
    <scope>NUCLEOTIDE SEQUENCE [LARGE SCALE GENOMIC DNA]</scope>
    <source>
        <strain evidence="1">BGI_N307</strain>
    </source>
</reference>
<accession>A0A093GSG0</accession>
<organism evidence="1 2">
    <name type="scientific">Dryobates pubescens</name>
    <name type="common">Downy woodpecker</name>
    <name type="synonym">Picoides pubescens</name>
    <dbReference type="NCBI Taxonomy" id="118200"/>
    <lineage>
        <taxon>Eukaryota</taxon>
        <taxon>Metazoa</taxon>
        <taxon>Chordata</taxon>
        <taxon>Craniata</taxon>
        <taxon>Vertebrata</taxon>
        <taxon>Euteleostomi</taxon>
        <taxon>Archelosauria</taxon>
        <taxon>Archosauria</taxon>
        <taxon>Dinosauria</taxon>
        <taxon>Saurischia</taxon>
        <taxon>Theropoda</taxon>
        <taxon>Coelurosauria</taxon>
        <taxon>Aves</taxon>
        <taxon>Neognathae</taxon>
        <taxon>Neoaves</taxon>
        <taxon>Telluraves</taxon>
        <taxon>Coraciimorphae</taxon>
        <taxon>Piciformes</taxon>
        <taxon>Picidae</taxon>
        <taxon>Dryobates</taxon>
    </lineage>
</organism>